<dbReference type="Proteomes" id="UP000239735">
    <property type="component" value="Unassembled WGS sequence"/>
</dbReference>
<comment type="similarity">
    <text evidence="1">Belongs to the glycosyltransferase 2 family. WaaE/KdtX subfamily.</text>
</comment>
<evidence type="ECO:0000256" key="1">
    <source>
        <dbReference type="ARBA" id="ARBA00038494"/>
    </source>
</evidence>
<dbReference type="SUPFAM" id="SSF53448">
    <property type="entry name" value="Nucleotide-diphospho-sugar transferases"/>
    <property type="match status" value="1"/>
</dbReference>
<organism evidence="3 4">
    <name type="scientific">Candidatus Sulfuritelmatomonas gaucii</name>
    <dbReference type="NCBI Taxonomy" id="2043161"/>
    <lineage>
        <taxon>Bacteria</taxon>
        <taxon>Pseudomonadati</taxon>
        <taxon>Acidobacteriota</taxon>
        <taxon>Terriglobia</taxon>
        <taxon>Terriglobales</taxon>
        <taxon>Acidobacteriaceae</taxon>
        <taxon>Candidatus Sulfuritelmatomonas</taxon>
    </lineage>
</organism>
<dbReference type="AlphaFoldDB" id="A0A2N9M9Y5"/>
<keyword evidence="3" id="KW-0808">Transferase</keyword>
<proteinExistence type="inferred from homology"/>
<feature type="domain" description="Glycosyltransferase 2-like" evidence="2">
    <location>
        <begin position="4"/>
        <end position="130"/>
    </location>
</feature>
<dbReference type="CDD" id="cd02511">
    <property type="entry name" value="Beta4Glucosyltransferase"/>
    <property type="match status" value="1"/>
</dbReference>
<gene>
    <name evidence="3" type="ORF">SBA5_970025</name>
</gene>
<dbReference type="InterPro" id="IPR029044">
    <property type="entry name" value="Nucleotide-diphossugar_trans"/>
</dbReference>
<reference evidence="4" key="1">
    <citation type="submission" date="2018-02" db="EMBL/GenBank/DDBJ databases">
        <authorList>
            <person name="Hausmann B."/>
        </authorList>
    </citation>
    <scope>NUCLEOTIDE SEQUENCE [LARGE SCALE GENOMIC DNA]</scope>
    <source>
        <strain evidence="4">Peat soil MAG SbA5</strain>
    </source>
</reference>
<evidence type="ECO:0000313" key="4">
    <source>
        <dbReference type="Proteomes" id="UP000239735"/>
    </source>
</evidence>
<dbReference type="OrthoDB" id="9815923at2"/>
<dbReference type="Pfam" id="PF00535">
    <property type="entry name" value="Glycos_transf_2"/>
    <property type="match status" value="1"/>
</dbReference>
<evidence type="ECO:0000259" key="2">
    <source>
        <dbReference type="Pfam" id="PF00535"/>
    </source>
</evidence>
<dbReference type="PANTHER" id="PTHR43630">
    <property type="entry name" value="POLY-BETA-1,6-N-ACETYL-D-GLUCOSAMINE SYNTHASE"/>
    <property type="match status" value="1"/>
</dbReference>
<name>A0A2N9M9Y5_9BACT</name>
<accession>A0A2N9M9Y5</accession>
<dbReference type="InterPro" id="IPR001173">
    <property type="entry name" value="Glyco_trans_2-like"/>
</dbReference>
<evidence type="ECO:0000313" key="3">
    <source>
        <dbReference type="EMBL" id="SPE32300.1"/>
    </source>
</evidence>
<protein>
    <submittedName>
        <fullName evidence="3">Glycosyl transferase family 2</fullName>
    </submittedName>
</protein>
<dbReference type="PANTHER" id="PTHR43630:SF2">
    <property type="entry name" value="GLYCOSYLTRANSFERASE"/>
    <property type="match status" value="1"/>
</dbReference>
<dbReference type="EMBL" id="OKRB01000160">
    <property type="protein sequence ID" value="SPE32300.1"/>
    <property type="molecule type" value="Genomic_DNA"/>
</dbReference>
<dbReference type="GO" id="GO:0016740">
    <property type="term" value="F:transferase activity"/>
    <property type="evidence" value="ECO:0007669"/>
    <property type="project" value="UniProtKB-KW"/>
</dbReference>
<dbReference type="Gene3D" id="3.90.550.10">
    <property type="entry name" value="Spore Coat Polysaccharide Biosynthesis Protein SpsA, Chain A"/>
    <property type="match status" value="1"/>
</dbReference>
<sequence length="285" mass="32602">MRPTVILLSFDSQETLGATLSSARLVSDEIFVVDSYSSDGTVEIARSLGAVVVQHPFEHYGAQRNWAIDNLPITRLWQLHLDADELMDSGLVAAIQALPDEPAHSGYFLRRYVRFLGRVLRHGGLSPTWHLRLFRTGVGRCEDRKYDQHFLLRSGSYGQLKGAMLDDHQMPLTEWTARHNRWSDSEVAELDAGGISGRLRPNARGNPAERKRFLREKYNRMPLFVRSFGLFAYRYFFRLGFLDGTEGFIFWVLQTFWAHFLIDAKIWEKRRAARLAAGTAVKPAS</sequence>